<reference evidence="2" key="1">
    <citation type="journal article" date="2015" name="Nature">
        <title>Complex archaea that bridge the gap between prokaryotes and eukaryotes.</title>
        <authorList>
            <person name="Spang A."/>
            <person name="Saw J.H."/>
            <person name="Jorgensen S.L."/>
            <person name="Zaremba-Niedzwiedzka K."/>
            <person name="Martijn J."/>
            <person name="Lind A.E."/>
            <person name="van Eijk R."/>
            <person name="Schleper C."/>
            <person name="Guy L."/>
            <person name="Ettema T.J."/>
        </authorList>
    </citation>
    <scope>NUCLEOTIDE SEQUENCE</scope>
</reference>
<organism evidence="2">
    <name type="scientific">marine sediment metagenome</name>
    <dbReference type="NCBI Taxonomy" id="412755"/>
    <lineage>
        <taxon>unclassified sequences</taxon>
        <taxon>metagenomes</taxon>
        <taxon>ecological metagenomes</taxon>
    </lineage>
</organism>
<dbReference type="SUPFAM" id="SSF52821">
    <property type="entry name" value="Rhodanese/Cell cycle control phosphatase"/>
    <property type="match status" value="1"/>
</dbReference>
<evidence type="ECO:0000259" key="1">
    <source>
        <dbReference type="PROSITE" id="PS50206"/>
    </source>
</evidence>
<dbReference type="EMBL" id="LAZR01063254">
    <property type="protein sequence ID" value="KKK59858.1"/>
    <property type="molecule type" value="Genomic_DNA"/>
</dbReference>
<feature type="domain" description="Rhodanese" evidence="1">
    <location>
        <begin position="43"/>
        <end position="90"/>
    </location>
</feature>
<proteinExistence type="predicted"/>
<name>A0A0F8WT37_9ZZZZ</name>
<gene>
    <name evidence="2" type="ORF">LCGC14_3030150</name>
</gene>
<evidence type="ECO:0000313" key="2">
    <source>
        <dbReference type="EMBL" id="KKK59858.1"/>
    </source>
</evidence>
<sequence>MHRLFRFPSSPQPSEDAMRWKQFFTPIKSINADEGHRLIEKNLSDELTILDVRQPGEYETQHIPGAKLIPLPDLNERIAEVDPNKPTIVY</sequence>
<dbReference type="AlphaFoldDB" id="A0A0F8WT37"/>
<dbReference type="GO" id="GO:0004792">
    <property type="term" value="F:thiosulfate-cyanide sulfurtransferase activity"/>
    <property type="evidence" value="ECO:0007669"/>
    <property type="project" value="InterPro"/>
</dbReference>
<dbReference type="PROSITE" id="PS50206">
    <property type="entry name" value="RHODANESE_3"/>
    <property type="match status" value="1"/>
</dbReference>
<comment type="caution">
    <text evidence="2">The sequence shown here is derived from an EMBL/GenBank/DDBJ whole genome shotgun (WGS) entry which is preliminary data.</text>
</comment>
<accession>A0A0F8WT37</accession>
<dbReference type="InterPro" id="IPR036873">
    <property type="entry name" value="Rhodanese-like_dom_sf"/>
</dbReference>
<dbReference type="InterPro" id="IPR001307">
    <property type="entry name" value="Thiosulphate_STrfase_CS"/>
</dbReference>
<dbReference type="Pfam" id="PF00581">
    <property type="entry name" value="Rhodanese"/>
    <property type="match status" value="1"/>
</dbReference>
<dbReference type="InterPro" id="IPR001763">
    <property type="entry name" value="Rhodanese-like_dom"/>
</dbReference>
<protein>
    <recommendedName>
        <fullName evidence="1">Rhodanese domain-containing protein</fullName>
    </recommendedName>
</protein>
<dbReference type="PROSITE" id="PS00380">
    <property type="entry name" value="RHODANESE_1"/>
    <property type="match status" value="1"/>
</dbReference>
<dbReference type="Gene3D" id="3.40.250.10">
    <property type="entry name" value="Rhodanese-like domain"/>
    <property type="match status" value="1"/>
</dbReference>